<dbReference type="AlphaFoldDB" id="A0A844DRD1"/>
<sequence>MEQIQNAVLAAFEEFKKEFGENAKLEEGDEFVTVFNNCTLIISIEDGTLRERFIGGKPYRVDMSLAIYEGGANE</sequence>
<organism evidence="1 2">
    <name type="scientific">Faecalibacterium prausnitzii</name>
    <dbReference type="NCBI Taxonomy" id="853"/>
    <lineage>
        <taxon>Bacteria</taxon>
        <taxon>Bacillati</taxon>
        <taxon>Bacillota</taxon>
        <taxon>Clostridia</taxon>
        <taxon>Eubacteriales</taxon>
        <taxon>Oscillospiraceae</taxon>
        <taxon>Faecalibacterium</taxon>
    </lineage>
</organism>
<gene>
    <name evidence="1" type="ORF">GKD95_06325</name>
</gene>
<dbReference type="RefSeq" id="WP_154276873.1">
    <property type="nucleotide sequence ID" value="NZ_WKQN01000004.1"/>
</dbReference>
<name>A0A844DRD1_9FIRM</name>
<proteinExistence type="predicted"/>
<protein>
    <submittedName>
        <fullName evidence="1">Uncharacterized protein</fullName>
    </submittedName>
</protein>
<comment type="caution">
    <text evidence="1">The sequence shown here is derived from an EMBL/GenBank/DDBJ whole genome shotgun (WGS) entry which is preliminary data.</text>
</comment>
<evidence type="ECO:0000313" key="2">
    <source>
        <dbReference type="Proteomes" id="UP000461506"/>
    </source>
</evidence>
<dbReference type="Proteomes" id="UP000461506">
    <property type="component" value="Unassembled WGS sequence"/>
</dbReference>
<reference evidence="1 2" key="1">
    <citation type="journal article" date="2019" name="Nat. Med.">
        <title>A library of human gut bacterial isolates paired with longitudinal multiomics data enables mechanistic microbiome research.</title>
        <authorList>
            <person name="Poyet M."/>
            <person name="Groussin M."/>
            <person name="Gibbons S.M."/>
            <person name="Avila-Pacheco J."/>
            <person name="Jiang X."/>
            <person name="Kearney S.M."/>
            <person name="Perrotta A.R."/>
            <person name="Berdy B."/>
            <person name="Zhao S."/>
            <person name="Lieberman T.D."/>
            <person name="Swanson P.K."/>
            <person name="Smith M."/>
            <person name="Roesemann S."/>
            <person name="Alexander J.E."/>
            <person name="Rich S.A."/>
            <person name="Livny J."/>
            <person name="Vlamakis H."/>
            <person name="Clish C."/>
            <person name="Bullock K."/>
            <person name="Deik A."/>
            <person name="Scott J."/>
            <person name="Pierce K.A."/>
            <person name="Xavier R.J."/>
            <person name="Alm E.J."/>
        </authorList>
    </citation>
    <scope>NUCLEOTIDE SEQUENCE [LARGE SCALE GENOMIC DNA]</scope>
    <source>
        <strain evidence="1 2">BIOML-A1</strain>
    </source>
</reference>
<dbReference type="EMBL" id="WKQN01000004">
    <property type="protein sequence ID" value="MSC62960.1"/>
    <property type="molecule type" value="Genomic_DNA"/>
</dbReference>
<accession>A0A844DRD1</accession>
<evidence type="ECO:0000313" key="1">
    <source>
        <dbReference type="EMBL" id="MSC62960.1"/>
    </source>
</evidence>